<evidence type="ECO:0000256" key="5">
    <source>
        <dbReference type="ARBA" id="ARBA00022741"/>
    </source>
</evidence>
<keyword evidence="3" id="KW-0597">Phosphoprotein</keyword>
<dbReference type="InterPro" id="IPR005467">
    <property type="entry name" value="His_kinase_dom"/>
</dbReference>
<dbReference type="EC" id="2.7.13.3" evidence="2"/>
<gene>
    <name evidence="12" type="ordered locus">SULAZ_1673</name>
</gene>
<dbReference type="SUPFAM" id="SSF47384">
    <property type="entry name" value="Homodimeric domain of signal transducing histidine kinase"/>
    <property type="match status" value="1"/>
</dbReference>
<dbReference type="SMART" id="SM00388">
    <property type="entry name" value="HisKA"/>
    <property type="match status" value="1"/>
</dbReference>
<dbReference type="STRING" id="204536.SULAZ_1673"/>
<keyword evidence="13" id="KW-1185">Reference proteome</keyword>
<dbReference type="InterPro" id="IPR036097">
    <property type="entry name" value="HisK_dim/P_sf"/>
</dbReference>
<reference evidence="12 13" key="1">
    <citation type="journal article" date="2009" name="J. Bacteriol.">
        <title>Complete and draft genome sequences of six members of the Aquificales.</title>
        <authorList>
            <person name="Reysenbach A.L."/>
            <person name="Hamamura N."/>
            <person name="Podar M."/>
            <person name="Griffiths E."/>
            <person name="Ferreira S."/>
            <person name="Hochstein R."/>
            <person name="Heidelberg J."/>
            <person name="Johnson J."/>
            <person name="Mead D."/>
            <person name="Pohorille A."/>
            <person name="Sarmiento M."/>
            <person name="Schweighofer K."/>
            <person name="Seshadri R."/>
            <person name="Voytek M.A."/>
        </authorList>
    </citation>
    <scope>NUCLEOTIDE SEQUENCE [LARGE SCALE GENOMIC DNA]</scope>
    <source>
        <strain evidence="13">Az-Fu1 / DSM 15241 / OCM 825</strain>
    </source>
</reference>
<dbReference type="InterPro" id="IPR003594">
    <property type="entry name" value="HATPase_dom"/>
</dbReference>
<keyword evidence="10" id="KW-0812">Transmembrane</keyword>
<dbReference type="OrthoDB" id="224978at2"/>
<feature type="coiled-coil region" evidence="9">
    <location>
        <begin position="38"/>
        <end position="65"/>
    </location>
</feature>
<keyword evidence="6 12" id="KW-0418">Kinase</keyword>
<dbReference type="Proteomes" id="UP000001369">
    <property type="component" value="Chromosome"/>
</dbReference>
<dbReference type="Gene3D" id="3.30.565.10">
    <property type="entry name" value="Histidine kinase-like ATPase, C-terminal domain"/>
    <property type="match status" value="1"/>
</dbReference>
<evidence type="ECO:0000313" key="12">
    <source>
        <dbReference type="EMBL" id="ACN98465.1"/>
    </source>
</evidence>
<dbReference type="KEGG" id="saf:SULAZ_1673"/>
<evidence type="ECO:0000256" key="9">
    <source>
        <dbReference type="SAM" id="Coils"/>
    </source>
</evidence>
<sequence>MKSLRNLSIKLKTSLSISVYILAVLVGSILFTVYNFQERLLEDRIKSLEENVKNLSESYKDKIIVKNLEKIDELVGFLKSIKSVKNVFILDKNETVIGSTDLEYLGKLESNFPKKDLQKIEYNLSVDGEPVGKVVVLYDIKEIKQDIINDIKKIIYPLSLIVGFIIVASFLGTFFISTVLVNPLIKLKESILNLFWTGFYNLKEAVEFKPKTKSDVICVKGITEKCWLGSKNGKEILFSLGEKSIKECPKCEVFSKLSGDEIDNLTYSFYMMLSSLNDYINKLEEAYKERETLSCMAAMGEMSAKIAHEIKNALYSISNAANYIKNNANDEIIKEFGKIIKEESYRLNDMTVSFLNFSKLIEPKFSQEDLNEVIKNSIGLLIYDCEDYGIKVDLKLDNNLPKTFIDQNLIKQVLVNLILNSIDAIREKNTENPIIKISTEYLRNKDKIRLTVEDNGIGIKEENKGKIFKPFFTTKPKGTGLGLPMVYKIIFLHGGTVNVESVYGKYTKFIIEIPVDRSGKDV</sequence>
<dbReference type="eggNOG" id="COG5000">
    <property type="taxonomic scope" value="Bacteria"/>
</dbReference>
<feature type="domain" description="Histidine kinase" evidence="11">
    <location>
        <begin position="305"/>
        <end position="517"/>
    </location>
</feature>
<dbReference type="HOGENOM" id="CLU_000445_89_29_0"/>
<dbReference type="Pfam" id="PF02518">
    <property type="entry name" value="HATPase_c"/>
    <property type="match status" value="1"/>
</dbReference>
<dbReference type="GO" id="GO:0000155">
    <property type="term" value="F:phosphorelay sensor kinase activity"/>
    <property type="evidence" value="ECO:0007669"/>
    <property type="project" value="InterPro"/>
</dbReference>
<evidence type="ECO:0000256" key="3">
    <source>
        <dbReference type="ARBA" id="ARBA00022553"/>
    </source>
</evidence>
<evidence type="ECO:0000256" key="8">
    <source>
        <dbReference type="ARBA" id="ARBA00023012"/>
    </source>
</evidence>
<keyword evidence="4" id="KW-0808">Transferase</keyword>
<evidence type="ECO:0000256" key="2">
    <source>
        <dbReference type="ARBA" id="ARBA00012438"/>
    </source>
</evidence>
<keyword evidence="10" id="KW-0472">Membrane</keyword>
<dbReference type="SMART" id="SM00387">
    <property type="entry name" value="HATPase_c"/>
    <property type="match status" value="1"/>
</dbReference>
<comment type="catalytic activity">
    <reaction evidence="1">
        <text>ATP + protein L-histidine = ADP + protein N-phospho-L-histidine.</text>
        <dbReference type="EC" id="2.7.13.3"/>
    </reaction>
</comment>
<protein>
    <recommendedName>
        <fullName evidence="2">histidine kinase</fullName>
        <ecNumber evidence="2">2.7.13.3</ecNumber>
    </recommendedName>
</protein>
<dbReference type="InterPro" id="IPR003661">
    <property type="entry name" value="HisK_dim/P_dom"/>
</dbReference>
<evidence type="ECO:0000259" key="11">
    <source>
        <dbReference type="PROSITE" id="PS50109"/>
    </source>
</evidence>
<keyword evidence="5" id="KW-0547">Nucleotide-binding</keyword>
<dbReference type="EMBL" id="CP001229">
    <property type="protein sequence ID" value="ACN98465.1"/>
    <property type="molecule type" value="Genomic_DNA"/>
</dbReference>
<dbReference type="CDD" id="cd00082">
    <property type="entry name" value="HisKA"/>
    <property type="match status" value="1"/>
</dbReference>
<evidence type="ECO:0000256" key="4">
    <source>
        <dbReference type="ARBA" id="ARBA00022679"/>
    </source>
</evidence>
<keyword evidence="8" id="KW-0902">Two-component regulatory system</keyword>
<dbReference type="Pfam" id="PF00512">
    <property type="entry name" value="HisKA"/>
    <property type="match status" value="1"/>
</dbReference>
<dbReference type="PANTHER" id="PTHR43065">
    <property type="entry name" value="SENSOR HISTIDINE KINASE"/>
    <property type="match status" value="1"/>
</dbReference>
<feature type="transmembrane region" description="Helical" evidence="10">
    <location>
        <begin position="15"/>
        <end position="36"/>
    </location>
</feature>
<proteinExistence type="predicted"/>
<dbReference type="InterPro" id="IPR036890">
    <property type="entry name" value="HATPase_C_sf"/>
</dbReference>
<evidence type="ECO:0000256" key="10">
    <source>
        <dbReference type="SAM" id="Phobius"/>
    </source>
</evidence>
<dbReference type="AlphaFoldDB" id="C1DWZ4"/>
<evidence type="ECO:0000256" key="7">
    <source>
        <dbReference type="ARBA" id="ARBA00022840"/>
    </source>
</evidence>
<dbReference type="GO" id="GO:0005524">
    <property type="term" value="F:ATP binding"/>
    <property type="evidence" value="ECO:0007669"/>
    <property type="project" value="UniProtKB-KW"/>
</dbReference>
<keyword evidence="10" id="KW-1133">Transmembrane helix</keyword>
<keyword evidence="7" id="KW-0067">ATP-binding</keyword>
<accession>C1DWZ4</accession>
<evidence type="ECO:0000313" key="13">
    <source>
        <dbReference type="Proteomes" id="UP000001369"/>
    </source>
</evidence>
<dbReference type="InterPro" id="IPR004358">
    <property type="entry name" value="Sig_transdc_His_kin-like_C"/>
</dbReference>
<evidence type="ECO:0000256" key="6">
    <source>
        <dbReference type="ARBA" id="ARBA00022777"/>
    </source>
</evidence>
<organism evidence="12 13">
    <name type="scientific">Sulfurihydrogenibium azorense (strain DSM 15241 / OCM 825 / Az-Fu1)</name>
    <dbReference type="NCBI Taxonomy" id="204536"/>
    <lineage>
        <taxon>Bacteria</taxon>
        <taxon>Pseudomonadati</taxon>
        <taxon>Aquificota</taxon>
        <taxon>Aquificia</taxon>
        <taxon>Aquificales</taxon>
        <taxon>Hydrogenothermaceae</taxon>
        <taxon>Sulfurihydrogenibium</taxon>
    </lineage>
</organism>
<feature type="transmembrane region" description="Helical" evidence="10">
    <location>
        <begin position="154"/>
        <end position="181"/>
    </location>
</feature>
<dbReference type="SUPFAM" id="SSF55874">
    <property type="entry name" value="ATPase domain of HSP90 chaperone/DNA topoisomerase II/histidine kinase"/>
    <property type="match status" value="1"/>
</dbReference>
<dbReference type="PRINTS" id="PR00344">
    <property type="entry name" value="BCTRLSENSOR"/>
</dbReference>
<keyword evidence="9" id="KW-0175">Coiled coil</keyword>
<name>C1DWZ4_SULAA</name>
<dbReference type="PROSITE" id="PS50109">
    <property type="entry name" value="HIS_KIN"/>
    <property type="match status" value="1"/>
</dbReference>
<dbReference type="Gene3D" id="1.10.287.130">
    <property type="match status" value="1"/>
</dbReference>
<evidence type="ECO:0000256" key="1">
    <source>
        <dbReference type="ARBA" id="ARBA00000085"/>
    </source>
</evidence>
<dbReference type="PANTHER" id="PTHR43065:SF10">
    <property type="entry name" value="PEROXIDE STRESS-ACTIVATED HISTIDINE KINASE MAK3"/>
    <property type="match status" value="1"/>
</dbReference>
<dbReference type="RefSeq" id="WP_012673789.1">
    <property type="nucleotide sequence ID" value="NC_012438.1"/>
</dbReference>